<evidence type="ECO:0000256" key="2">
    <source>
        <dbReference type="SAM" id="Phobius"/>
    </source>
</evidence>
<dbReference type="CDD" id="cd04873">
    <property type="entry name" value="ACT_UUR-ACR-like"/>
    <property type="match status" value="1"/>
</dbReference>
<dbReference type="PANTHER" id="PTHR45844">
    <property type="entry name" value="TRANSCRIPTION FACTOR BHLH30"/>
    <property type="match status" value="1"/>
</dbReference>
<keyword evidence="2" id="KW-1133">Transmembrane helix</keyword>
<evidence type="ECO:0000313" key="4">
    <source>
        <dbReference type="Proteomes" id="UP001327560"/>
    </source>
</evidence>
<keyword evidence="2" id="KW-0472">Membrane</keyword>
<sequence>MLNRCYPEEEDMTIPRAVLIFSFQCSNNLNPSQFYGSLILHEQERTLLPFSSTAPVAIAVSAAATVVRNFLPRPSTDKTSLLAEVIQHVKELKRQTLEITKESPLPTEADELTVDAANNEEGGFLVRASLCCDDRSDLLPYLIKAIEALKLRILKAKITTLGGRIRNMLMITEEDGAEQHCAEQPKRWKSFQGCRERGSFKDGEALMQVHILVIALGFTAFGFAIAVAIAIERRRSNRRWVALWQLGVEIGQAFTLQARPV</sequence>
<keyword evidence="4" id="KW-1185">Reference proteome</keyword>
<reference evidence="3 4" key="1">
    <citation type="submission" date="2023-10" db="EMBL/GenBank/DDBJ databases">
        <title>Chromosome-scale genome assembly provides insights into flower coloration mechanisms of Canna indica.</title>
        <authorList>
            <person name="Li C."/>
        </authorList>
    </citation>
    <scope>NUCLEOTIDE SEQUENCE [LARGE SCALE GENOMIC DNA]</scope>
    <source>
        <tissue evidence="3">Flower</tissue>
    </source>
</reference>
<dbReference type="Proteomes" id="UP001327560">
    <property type="component" value="Chromosome 4"/>
</dbReference>
<accession>A0AAQ3KB26</accession>
<feature type="transmembrane region" description="Helical" evidence="2">
    <location>
        <begin position="209"/>
        <end position="231"/>
    </location>
</feature>
<keyword evidence="1" id="KW-0238">DNA-binding</keyword>
<name>A0AAQ3KB26_9LILI</name>
<gene>
    <name evidence="3" type="ORF">Cni_G13927</name>
</gene>
<dbReference type="GO" id="GO:0003700">
    <property type="term" value="F:DNA-binding transcription factor activity"/>
    <property type="evidence" value="ECO:0007669"/>
    <property type="project" value="InterPro"/>
</dbReference>
<dbReference type="PANTHER" id="PTHR45844:SF2">
    <property type="entry name" value="TRANSCRIPTION FACTOR BHLH30"/>
    <property type="match status" value="1"/>
</dbReference>
<protein>
    <submittedName>
        <fullName evidence="3">Uncharacterized protein</fullName>
    </submittedName>
</protein>
<evidence type="ECO:0000313" key="3">
    <source>
        <dbReference type="EMBL" id="WOL05200.1"/>
    </source>
</evidence>
<proteinExistence type="predicted"/>
<evidence type="ECO:0000256" key="1">
    <source>
        <dbReference type="ARBA" id="ARBA00023125"/>
    </source>
</evidence>
<dbReference type="GO" id="GO:0003677">
    <property type="term" value="F:DNA binding"/>
    <property type="evidence" value="ECO:0007669"/>
    <property type="project" value="UniProtKB-KW"/>
</dbReference>
<dbReference type="EMBL" id="CP136893">
    <property type="protein sequence ID" value="WOL05200.1"/>
    <property type="molecule type" value="Genomic_DNA"/>
</dbReference>
<organism evidence="3 4">
    <name type="scientific">Canna indica</name>
    <name type="common">Indian-shot</name>
    <dbReference type="NCBI Taxonomy" id="4628"/>
    <lineage>
        <taxon>Eukaryota</taxon>
        <taxon>Viridiplantae</taxon>
        <taxon>Streptophyta</taxon>
        <taxon>Embryophyta</taxon>
        <taxon>Tracheophyta</taxon>
        <taxon>Spermatophyta</taxon>
        <taxon>Magnoliopsida</taxon>
        <taxon>Liliopsida</taxon>
        <taxon>Zingiberales</taxon>
        <taxon>Cannaceae</taxon>
        <taxon>Canna</taxon>
    </lineage>
</organism>
<dbReference type="AlphaFoldDB" id="A0AAQ3KB26"/>
<keyword evidence="2" id="KW-0812">Transmembrane</keyword>
<dbReference type="InterPro" id="IPR045847">
    <property type="entry name" value="AIG1-like"/>
</dbReference>